<feature type="domain" description="DUF218" evidence="2">
    <location>
        <begin position="148"/>
        <end position="293"/>
    </location>
</feature>
<dbReference type="EMBL" id="DVNH01000017">
    <property type="protein sequence ID" value="HIU51436.1"/>
    <property type="molecule type" value="Genomic_DNA"/>
</dbReference>
<reference evidence="3" key="2">
    <citation type="journal article" date="2021" name="PeerJ">
        <title>Extensive microbial diversity within the chicken gut microbiome revealed by metagenomics and culture.</title>
        <authorList>
            <person name="Gilroy R."/>
            <person name="Ravi A."/>
            <person name="Getino M."/>
            <person name="Pursley I."/>
            <person name="Horton D.L."/>
            <person name="Alikhan N.F."/>
            <person name="Baker D."/>
            <person name="Gharbi K."/>
            <person name="Hall N."/>
            <person name="Watson M."/>
            <person name="Adriaenssens E.M."/>
            <person name="Foster-Nyarko E."/>
            <person name="Jarju S."/>
            <person name="Secka A."/>
            <person name="Antonio M."/>
            <person name="Oren A."/>
            <person name="Chaudhuri R.R."/>
            <person name="La Ragione R."/>
            <person name="Hildebrand F."/>
            <person name="Pallen M.J."/>
        </authorList>
    </citation>
    <scope>NUCLEOTIDE SEQUENCE</scope>
    <source>
        <strain evidence="3">CHK195-15760</strain>
    </source>
</reference>
<accession>A0A9D1M0K1</accession>
<evidence type="ECO:0000256" key="1">
    <source>
        <dbReference type="SAM" id="Phobius"/>
    </source>
</evidence>
<dbReference type="Proteomes" id="UP000824093">
    <property type="component" value="Unassembled WGS sequence"/>
</dbReference>
<evidence type="ECO:0000313" key="4">
    <source>
        <dbReference type="Proteomes" id="UP000824093"/>
    </source>
</evidence>
<dbReference type="PANTHER" id="PTHR30336:SF18">
    <property type="entry name" value="MEMBRANE PROTEIN"/>
    <property type="match status" value="1"/>
</dbReference>
<comment type="caution">
    <text evidence="3">The sequence shown here is derived from an EMBL/GenBank/DDBJ whole genome shotgun (WGS) entry which is preliminary data.</text>
</comment>
<feature type="transmembrane region" description="Helical" evidence="1">
    <location>
        <begin position="85"/>
        <end position="104"/>
    </location>
</feature>
<keyword evidence="1" id="KW-0472">Membrane</keyword>
<feature type="transmembrane region" description="Helical" evidence="1">
    <location>
        <begin position="116"/>
        <end position="139"/>
    </location>
</feature>
<dbReference type="GO" id="GO:0005886">
    <property type="term" value="C:plasma membrane"/>
    <property type="evidence" value="ECO:0007669"/>
    <property type="project" value="TreeGrafter"/>
</dbReference>
<organism evidence="3 4">
    <name type="scientific">Candidatus Merdicola faecigallinarum</name>
    <dbReference type="NCBI Taxonomy" id="2840862"/>
    <lineage>
        <taxon>Bacteria</taxon>
        <taxon>Bacillati</taxon>
        <taxon>Bacillota</taxon>
        <taxon>Clostridia</taxon>
        <taxon>Candidatus Merdicola</taxon>
    </lineage>
</organism>
<keyword evidence="1" id="KW-0812">Transmembrane</keyword>
<dbReference type="CDD" id="cd06259">
    <property type="entry name" value="YdcF-like"/>
    <property type="match status" value="1"/>
</dbReference>
<dbReference type="InterPro" id="IPR051599">
    <property type="entry name" value="Cell_Envelope_Assoc"/>
</dbReference>
<dbReference type="PANTHER" id="PTHR30336">
    <property type="entry name" value="INNER MEMBRANE PROTEIN, PROBABLE PERMEASE"/>
    <property type="match status" value="1"/>
</dbReference>
<proteinExistence type="predicted"/>
<name>A0A9D1M0K1_9FIRM</name>
<protein>
    <submittedName>
        <fullName evidence="3">YdcF family protein</fullName>
    </submittedName>
</protein>
<keyword evidence="1" id="KW-1133">Transmembrane helix</keyword>
<sequence length="317" mass="36972">MLLLGVLTLILAIFFTRKDCRNLRNGMLFAFSILFFMITIQMKYFSMSFYESILWIIEKPNLVIIQIIAILLIYNAILIKKVRSPWLDFFSFIVGVGLLLLIYYHKKIFSANITLIIQMILFYFTVTFIGFCINSIIYWCKPKKKDWDVIIVLGAGLIDGKRVTRLLANRLKKAKTVYDQMEKKPRIIVSGGKGKDEQISEAQAMKEYLLQLGIQEDEIIMEDKSTNTFENMKFSKEIIEKMNENVSRIAFVTNNFHVLRAAYYTKKVGLQAEGISCKTLPYYFPNSYIREYIAIIARYPKIMVGYIIFCLVLCWLV</sequence>
<reference evidence="3" key="1">
    <citation type="submission" date="2020-10" db="EMBL/GenBank/DDBJ databases">
        <authorList>
            <person name="Gilroy R."/>
        </authorList>
    </citation>
    <scope>NUCLEOTIDE SEQUENCE</scope>
    <source>
        <strain evidence="3">CHK195-15760</strain>
    </source>
</reference>
<dbReference type="InterPro" id="IPR003848">
    <property type="entry name" value="DUF218"/>
</dbReference>
<dbReference type="GO" id="GO:0000270">
    <property type="term" value="P:peptidoglycan metabolic process"/>
    <property type="evidence" value="ECO:0007669"/>
    <property type="project" value="TreeGrafter"/>
</dbReference>
<dbReference type="Gene3D" id="3.40.50.620">
    <property type="entry name" value="HUPs"/>
    <property type="match status" value="1"/>
</dbReference>
<gene>
    <name evidence="3" type="ORF">IAB70_02250</name>
</gene>
<dbReference type="AlphaFoldDB" id="A0A9D1M0K1"/>
<feature type="transmembrane region" description="Helical" evidence="1">
    <location>
        <begin position="299"/>
        <end position="316"/>
    </location>
</feature>
<evidence type="ECO:0000259" key="2">
    <source>
        <dbReference type="Pfam" id="PF02698"/>
    </source>
</evidence>
<dbReference type="InterPro" id="IPR014729">
    <property type="entry name" value="Rossmann-like_a/b/a_fold"/>
</dbReference>
<feature type="transmembrane region" description="Helical" evidence="1">
    <location>
        <begin position="27"/>
        <end position="50"/>
    </location>
</feature>
<dbReference type="GO" id="GO:0043164">
    <property type="term" value="P:Gram-negative-bacterium-type cell wall biogenesis"/>
    <property type="evidence" value="ECO:0007669"/>
    <property type="project" value="TreeGrafter"/>
</dbReference>
<feature type="transmembrane region" description="Helical" evidence="1">
    <location>
        <begin position="62"/>
        <end position="79"/>
    </location>
</feature>
<dbReference type="Pfam" id="PF02698">
    <property type="entry name" value="DUF218"/>
    <property type="match status" value="1"/>
</dbReference>
<evidence type="ECO:0000313" key="3">
    <source>
        <dbReference type="EMBL" id="HIU51436.1"/>
    </source>
</evidence>